<dbReference type="InterPro" id="IPR000653">
    <property type="entry name" value="DegT/StrS_aminotransferase"/>
</dbReference>
<dbReference type="PANTHER" id="PTHR30244">
    <property type="entry name" value="TRANSAMINASE"/>
    <property type="match status" value="1"/>
</dbReference>
<feature type="active site" description="Proton acceptor" evidence="1">
    <location>
        <position position="197"/>
    </location>
</feature>
<dbReference type="Gene3D" id="3.90.1150.10">
    <property type="entry name" value="Aspartate Aminotransferase, domain 1"/>
    <property type="match status" value="1"/>
</dbReference>
<dbReference type="GO" id="GO:0008483">
    <property type="term" value="F:transaminase activity"/>
    <property type="evidence" value="ECO:0007669"/>
    <property type="project" value="UniProtKB-KW"/>
</dbReference>
<dbReference type="GO" id="GO:0030170">
    <property type="term" value="F:pyridoxal phosphate binding"/>
    <property type="evidence" value="ECO:0007669"/>
    <property type="project" value="TreeGrafter"/>
</dbReference>
<dbReference type="KEGG" id="ips:CfP315_0901"/>
<organism evidence="4">
    <name type="scientific">Candidatus Improbicoccus pseudotrichonymphae</name>
    <dbReference type="NCBI Taxonomy" id="3033792"/>
    <lineage>
        <taxon>Bacteria</taxon>
        <taxon>Bacillati</taxon>
        <taxon>Bacillota</taxon>
        <taxon>Clostridia</taxon>
        <taxon>Candidatus Improbicoccus</taxon>
    </lineage>
</organism>
<evidence type="ECO:0000313" key="4">
    <source>
        <dbReference type="EMBL" id="BED92287.1"/>
    </source>
</evidence>
<dbReference type="InterPro" id="IPR015424">
    <property type="entry name" value="PyrdxlP-dep_Trfase"/>
</dbReference>
<dbReference type="PANTHER" id="PTHR30244:SF34">
    <property type="entry name" value="DTDP-4-AMINO-4,6-DIDEOXYGALACTOSE TRANSAMINASE"/>
    <property type="match status" value="1"/>
</dbReference>
<dbReference type="Gene3D" id="3.40.640.10">
    <property type="entry name" value="Type I PLP-dependent aspartate aminotransferase-like (Major domain)"/>
    <property type="match status" value="1"/>
</dbReference>
<protein>
    <submittedName>
        <fullName evidence="4">DegT/DnrJ/EryC1/StrS family aminotransferase</fullName>
    </submittedName>
</protein>
<dbReference type="CDD" id="cd00616">
    <property type="entry name" value="AHBA_syn"/>
    <property type="match status" value="1"/>
</dbReference>
<evidence type="ECO:0000256" key="2">
    <source>
        <dbReference type="PIRSR" id="PIRSR000390-2"/>
    </source>
</evidence>
<dbReference type="SUPFAM" id="SSF53383">
    <property type="entry name" value="PLP-dependent transferases"/>
    <property type="match status" value="1"/>
</dbReference>
<reference evidence="4" key="1">
    <citation type="journal article" date="2023" name="ISME J.">
        <title>Emergence of putative energy parasites within Clostridia revealed by genome analysis of a novel endosymbiotic clade.</title>
        <authorList>
            <person name="Takahashi K."/>
            <person name="Kuwahara H."/>
            <person name="Horikawa Y."/>
            <person name="Izawa K."/>
            <person name="Kato D."/>
            <person name="Inagaki T."/>
            <person name="Yuki M."/>
            <person name="Ohkuma M."/>
            <person name="Hongoh Y."/>
        </authorList>
    </citation>
    <scope>NUCLEOTIDE SEQUENCE</scope>
    <source>
        <strain evidence="4">CfP3-15</strain>
    </source>
</reference>
<dbReference type="InterPro" id="IPR015421">
    <property type="entry name" value="PyrdxlP-dep_Trfase_major"/>
</dbReference>
<dbReference type="Proteomes" id="UP001337580">
    <property type="component" value="Chromosome"/>
</dbReference>
<dbReference type="PIRSF" id="PIRSF000390">
    <property type="entry name" value="PLP_StrS"/>
    <property type="match status" value="1"/>
</dbReference>
<keyword evidence="2 3" id="KW-0663">Pyridoxal phosphate</keyword>
<proteinExistence type="inferred from homology"/>
<feature type="modified residue" description="N6-(pyridoxal phosphate)lysine" evidence="2">
    <location>
        <position position="197"/>
    </location>
</feature>
<dbReference type="GO" id="GO:0000271">
    <property type="term" value="P:polysaccharide biosynthetic process"/>
    <property type="evidence" value="ECO:0007669"/>
    <property type="project" value="TreeGrafter"/>
</dbReference>
<dbReference type="EMBL" id="AP027924">
    <property type="protein sequence ID" value="BED92287.1"/>
    <property type="molecule type" value="Genomic_DNA"/>
</dbReference>
<sequence length="402" mass="46253">MKKIEFSPPDITEKEISHVIDTLKSGWITTGNKVREFEQNISYICQTKKTKCMNSATSCLEMVLRILDIQEGDEVITTPYTYAATCNVIYHVGAKPVLVDIDENTLQMNYEKVFEAINKNTKVIIPVDLGGILCDYDKIFEILETKKGDFKPKNFLQEKIGRIVILADSSHSFGAYKQEKISGMLADFTVFSFHAVKNLTCAEGGAVTWNLNKNISDDEIYQKLSLFSLHGQSVDAYSKAKLKKWEYDILVPGFKCNMTDIHASIGLAQLERIEEIYKMRKKIVKIYNEVLCDQNLKIFQEDEKIDSSSCHLYIVNLVDKDENYRNKIMSSMSEKNIDTNIHYKPLPMFTVYKNKGFNIKNFPNAYKVYKNEITLPVHNLMNEEDAFYVADNLKKILNEKYC</sequence>
<comment type="similarity">
    <text evidence="3">Belongs to the DegT/DnrJ/EryC1 family.</text>
</comment>
<evidence type="ECO:0000256" key="3">
    <source>
        <dbReference type="RuleBase" id="RU004508"/>
    </source>
</evidence>
<evidence type="ECO:0000256" key="1">
    <source>
        <dbReference type="PIRSR" id="PIRSR000390-1"/>
    </source>
</evidence>
<dbReference type="AlphaFoldDB" id="A0AA48I3J6"/>
<dbReference type="InterPro" id="IPR015422">
    <property type="entry name" value="PyrdxlP-dep_Trfase_small"/>
</dbReference>
<dbReference type="Pfam" id="PF01041">
    <property type="entry name" value="DegT_DnrJ_EryC1"/>
    <property type="match status" value="1"/>
</dbReference>
<keyword evidence="4" id="KW-0808">Transferase</keyword>
<name>A0AA48I3J6_9FIRM</name>
<keyword evidence="4" id="KW-0032">Aminotransferase</keyword>
<gene>
    <name evidence="4" type="ORF">CfP315_0901</name>
</gene>
<accession>A0AA48I3J6</accession>